<proteinExistence type="predicted"/>
<sequence>MPVLAMNFATASRPAREPNSVGSLMLVENSLSIPLCPAVAGQELILDSECSSYAFYQKCMVLRVACSLAHVIVQLNIGIGITPAPLLAKWSAVLLPLTPLCPGVHVMCIDCSGCPLTNALAAVTNTLDAYWHGCLERLAMAFTADRLSQYIQILQYPWFLAICFAFMNAHVKA</sequence>
<dbReference type="HOGENOM" id="CLU_1548657_0_0_1"/>
<evidence type="ECO:0000313" key="1">
    <source>
        <dbReference type="EMBL" id="ELU37838.1"/>
    </source>
</evidence>
<comment type="caution">
    <text evidence="1">The sequence shown here is derived from an EMBL/GenBank/DDBJ whole genome shotgun (WGS) entry which is preliminary data.</text>
</comment>
<organism evidence="1 2">
    <name type="scientific">Thanatephorus cucumeris (strain AG1-IA)</name>
    <name type="common">Rice sheath blight fungus</name>
    <name type="synonym">Rhizoctonia solani</name>
    <dbReference type="NCBI Taxonomy" id="983506"/>
    <lineage>
        <taxon>Eukaryota</taxon>
        <taxon>Fungi</taxon>
        <taxon>Dikarya</taxon>
        <taxon>Basidiomycota</taxon>
        <taxon>Agaricomycotina</taxon>
        <taxon>Agaricomycetes</taxon>
        <taxon>Cantharellales</taxon>
        <taxon>Ceratobasidiaceae</taxon>
        <taxon>Rhizoctonia</taxon>
        <taxon>Rhizoctonia solani AG-1</taxon>
    </lineage>
</organism>
<dbReference type="EMBL" id="AFRT01002455">
    <property type="protein sequence ID" value="ELU37838.1"/>
    <property type="molecule type" value="Genomic_DNA"/>
</dbReference>
<dbReference type="AlphaFoldDB" id="L8WM01"/>
<keyword evidence="2" id="KW-1185">Reference proteome</keyword>
<evidence type="ECO:0000313" key="2">
    <source>
        <dbReference type="Proteomes" id="UP000011668"/>
    </source>
</evidence>
<dbReference type="Proteomes" id="UP000011668">
    <property type="component" value="Unassembled WGS sequence"/>
</dbReference>
<name>L8WM01_THACA</name>
<reference evidence="1 2" key="1">
    <citation type="journal article" date="2013" name="Nat. Commun.">
        <title>The evolution and pathogenic mechanisms of the rice sheath blight pathogen.</title>
        <authorList>
            <person name="Zheng A."/>
            <person name="Lin R."/>
            <person name="Xu L."/>
            <person name="Qin P."/>
            <person name="Tang C."/>
            <person name="Ai P."/>
            <person name="Zhang D."/>
            <person name="Liu Y."/>
            <person name="Sun Z."/>
            <person name="Feng H."/>
            <person name="Wang Y."/>
            <person name="Chen Y."/>
            <person name="Liang X."/>
            <person name="Fu R."/>
            <person name="Li Q."/>
            <person name="Zhang J."/>
            <person name="Yu X."/>
            <person name="Xie Z."/>
            <person name="Ding L."/>
            <person name="Guan P."/>
            <person name="Tang J."/>
            <person name="Liang Y."/>
            <person name="Wang S."/>
            <person name="Deng Q."/>
            <person name="Li S."/>
            <person name="Zhu J."/>
            <person name="Wang L."/>
            <person name="Liu H."/>
            <person name="Li P."/>
        </authorList>
    </citation>
    <scope>NUCLEOTIDE SEQUENCE [LARGE SCALE GENOMIC DNA]</scope>
    <source>
        <strain evidence="2">AG-1 IA</strain>
    </source>
</reference>
<accession>L8WM01</accession>
<gene>
    <name evidence="1" type="ORF">AG1IA_08132</name>
</gene>
<protein>
    <submittedName>
        <fullName evidence="1">Uncharacterized protein</fullName>
    </submittedName>
</protein>